<gene>
    <name evidence="3" type="ORF">OUZ56_003941</name>
</gene>
<accession>A0ABQ9YN94</accession>
<keyword evidence="2" id="KW-0812">Transmembrane</keyword>
<reference evidence="3 4" key="1">
    <citation type="journal article" date="2023" name="Nucleic Acids Res.">
        <title>The hologenome of Daphnia magna reveals possible DNA methylation and microbiome-mediated evolution of the host genome.</title>
        <authorList>
            <person name="Chaturvedi A."/>
            <person name="Li X."/>
            <person name="Dhandapani V."/>
            <person name="Marshall H."/>
            <person name="Kissane S."/>
            <person name="Cuenca-Cambronero M."/>
            <person name="Asole G."/>
            <person name="Calvet F."/>
            <person name="Ruiz-Romero M."/>
            <person name="Marangio P."/>
            <person name="Guigo R."/>
            <person name="Rago D."/>
            <person name="Mirbahai L."/>
            <person name="Eastwood N."/>
            <person name="Colbourne J.K."/>
            <person name="Zhou J."/>
            <person name="Mallon E."/>
            <person name="Orsini L."/>
        </authorList>
    </citation>
    <scope>NUCLEOTIDE SEQUENCE [LARGE SCALE GENOMIC DNA]</scope>
    <source>
        <strain evidence="3">LRV0_1</strain>
    </source>
</reference>
<evidence type="ECO:0000256" key="2">
    <source>
        <dbReference type="SAM" id="Phobius"/>
    </source>
</evidence>
<comment type="caution">
    <text evidence="3">The sequence shown here is derived from an EMBL/GenBank/DDBJ whole genome shotgun (WGS) entry which is preliminary data.</text>
</comment>
<keyword evidence="4" id="KW-1185">Reference proteome</keyword>
<proteinExistence type="predicted"/>
<evidence type="ECO:0000313" key="4">
    <source>
        <dbReference type="Proteomes" id="UP001234178"/>
    </source>
</evidence>
<protein>
    <submittedName>
        <fullName evidence="3">Uncharacterized protein</fullName>
    </submittedName>
</protein>
<name>A0ABQ9YN94_9CRUS</name>
<dbReference type="Proteomes" id="UP001234178">
    <property type="component" value="Unassembled WGS sequence"/>
</dbReference>
<feature type="region of interest" description="Disordered" evidence="1">
    <location>
        <begin position="20"/>
        <end position="87"/>
    </location>
</feature>
<keyword evidence="2" id="KW-0472">Membrane</keyword>
<dbReference type="EMBL" id="JAOYFB010000001">
    <property type="protein sequence ID" value="KAK4002088.1"/>
    <property type="molecule type" value="Genomic_DNA"/>
</dbReference>
<evidence type="ECO:0000313" key="3">
    <source>
        <dbReference type="EMBL" id="KAK4002088.1"/>
    </source>
</evidence>
<feature type="transmembrane region" description="Helical" evidence="2">
    <location>
        <begin position="144"/>
        <end position="167"/>
    </location>
</feature>
<feature type="compositionally biased region" description="Basic and acidic residues" evidence="1">
    <location>
        <begin position="21"/>
        <end position="33"/>
    </location>
</feature>
<organism evidence="3 4">
    <name type="scientific">Daphnia magna</name>
    <dbReference type="NCBI Taxonomy" id="35525"/>
    <lineage>
        <taxon>Eukaryota</taxon>
        <taxon>Metazoa</taxon>
        <taxon>Ecdysozoa</taxon>
        <taxon>Arthropoda</taxon>
        <taxon>Crustacea</taxon>
        <taxon>Branchiopoda</taxon>
        <taxon>Diplostraca</taxon>
        <taxon>Cladocera</taxon>
        <taxon>Anomopoda</taxon>
        <taxon>Daphniidae</taxon>
        <taxon>Daphnia</taxon>
    </lineage>
</organism>
<keyword evidence="2" id="KW-1133">Transmembrane helix</keyword>
<sequence length="208" mass="23509">MHNKEKFRREFGIAMKCCSSDVDKRHRREERTTHNMSPSPSVVTSLTRTPKQHQRQPSGFFSSQQPTRCSSKSGNSPPSLKRKNGASPSAETILLCTMPSSNYTHVNTGMPLWSSNQTHFYASVTELRGTPVSYPPIHLCRITFYGLAKGILILLVLVVVCAMVTIAQNEFAELPQAEFDLDGDASRRARYYRPQRRRGSRFPAWLFG</sequence>
<evidence type="ECO:0000256" key="1">
    <source>
        <dbReference type="SAM" id="MobiDB-lite"/>
    </source>
</evidence>
<feature type="compositionally biased region" description="Polar residues" evidence="1">
    <location>
        <begin position="34"/>
        <end position="78"/>
    </location>
</feature>